<sequence length="784" mass="86134">MAARAFGGSTVQGHILTAGHVSGYLADAISRWPGIAQTNIFNDRNAIQGLITNDTARIDANAKKFGSQMYGRYTPGGHPTNFPSDEAKRKFEKQRAKNKNTLIQKLNWWYEIVLGPNNNMAQFSVFGYDMGPIPAQRFMVFTCAKDPTTNTWQNNTISLRSIDNDDTEEADIEKEVEDLLSSNFADSGDDDDSNHVQLPPNFPSVFGGIDASCAAFSREGFKGNLFNVANTEGSTYSCYVDGKTVQFSVPSYLTMTWGSESTSFSIVGESKKEFTNKLSKKLNLGGDFFGFGGEFERTFDETRTEETFKKYMARYNQEVVYSVSFKDEDNAAKYLSDDALVAMKTWTPAKIVASFGTHYTVQATIGGSRILASSLDTRDEFTETEMSTAIDLKAKFKDSKGGDAGSINAGTSSTSDKSQKLFESLHTINTHTIGGTATDDNENLNSWRQSLTTNPALINYKLRPIEELVPADLTVEQGKDDTGKPVMASKRGLVKKAARALIDAQAPVDHCAVLAIKVPLKPYFGDAGSGAKHDLTVAYPDAPKGWLRVAQFAQGADNEDAFHGQSYTYAVRANPNLDLLGTHGSCPCPGVVAATHADKIWTGRPNMIFGQRIAPDQTFWRPYYQPYNEAQIKADYTKIKQSGGSLGLGLDVAKPLKDQYSTLGDIFEPLPYGQKELTELNSLAVFHKSMVVKLKKAVNTSLEVHWIWDDSGSRAPTDVTVLGQPISMGNLGPNDETLLMEPAPETSTALPFVCTERSVDPTKYDGVTLDWTKVKILRNEWLPR</sequence>
<name>B6Q8L9_TALMQ</name>
<keyword evidence="3" id="KW-1185">Reference proteome</keyword>
<dbReference type="AlphaFoldDB" id="B6Q8L9"/>
<organism evidence="2 3">
    <name type="scientific">Talaromyces marneffei (strain ATCC 18224 / CBS 334.59 / QM 7333)</name>
    <name type="common">Penicillium marneffei</name>
    <dbReference type="NCBI Taxonomy" id="441960"/>
    <lineage>
        <taxon>Eukaryota</taxon>
        <taxon>Fungi</taxon>
        <taxon>Dikarya</taxon>
        <taxon>Ascomycota</taxon>
        <taxon>Pezizomycotina</taxon>
        <taxon>Eurotiomycetes</taxon>
        <taxon>Eurotiomycetidae</taxon>
        <taxon>Eurotiales</taxon>
        <taxon>Trichocomaceae</taxon>
        <taxon>Talaromyces</taxon>
        <taxon>Talaromyces sect. Talaromyces</taxon>
    </lineage>
</organism>
<dbReference type="PROSITE" id="PS51412">
    <property type="entry name" value="MACPF_2"/>
    <property type="match status" value="1"/>
</dbReference>
<dbReference type="InterPro" id="IPR020864">
    <property type="entry name" value="MACPF"/>
</dbReference>
<dbReference type="Pfam" id="PF01823">
    <property type="entry name" value="MACPF"/>
    <property type="match status" value="1"/>
</dbReference>
<dbReference type="Proteomes" id="UP000001294">
    <property type="component" value="Unassembled WGS sequence"/>
</dbReference>
<gene>
    <name evidence="2" type="ORF">PMAA_069160</name>
</gene>
<evidence type="ECO:0000313" key="3">
    <source>
        <dbReference type="Proteomes" id="UP000001294"/>
    </source>
</evidence>
<accession>B6Q8L9</accession>
<dbReference type="EMBL" id="DS995900">
    <property type="protein sequence ID" value="EEA25823.1"/>
    <property type="molecule type" value="Genomic_DNA"/>
</dbReference>
<dbReference type="VEuPathDB" id="FungiDB:PMAA_069160"/>
<evidence type="ECO:0000313" key="2">
    <source>
        <dbReference type="EMBL" id="EEA25823.1"/>
    </source>
</evidence>
<protein>
    <recommendedName>
        <fullName evidence="1">MACPF domain-containing protein</fullName>
    </recommendedName>
</protein>
<dbReference type="HOGENOM" id="CLU_357559_0_0_1"/>
<dbReference type="TCDB" id="1.C.39.16.1">
    <property type="family name" value="the membrane attack complex/perforin (macpf) family"/>
</dbReference>
<proteinExistence type="predicted"/>
<reference evidence="3" key="1">
    <citation type="journal article" date="2015" name="Genome Announc.">
        <title>Genome sequence of the AIDS-associated pathogen Penicillium marneffei (ATCC18224) and its near taxonomic relative Talaromyces stipitatus (ATCC10500).</title>
        <authorList>
            <person name="Nierman W.C."/>
            <person name="Fedorova-Abrams N.D."/>
            <person name="Andrianopoulos A."/>
        </authorList>
    </citation>
    <scope>NUCLEOTIDE SEQUENCE [LARGE SCALE GENOMIC DNA]</scope>
    <source>
        <strain evidence="3">ATCC 18224 / CBS 334.59 / QM 7333</strain>
    </source>
</reference>
<feature type="domain" description="MACPF" evidence="1">
    <location>
        <begin position="188"/>
        <end position="501"/>
    </location>
</feature>
<evidence type="ECO:0000259" key="1">
    <source>
        <dbReference type="PROSITE" id="PS51412"/>
    </source>
</evidence>